<feature type="chain" id="PRO_5046912191" evidence="5">
    <location>
        <begin position="21"/>
        <end position="290"/>
    </location>
</feature>
<dbReference type="Gene3D" id="3.30.910.20">
    <property type="entry name" value="Skp domain"/>
    <property type="match status" value="1"/>
</dbReference>
<evidence type="ECO:0000256" key="5">
    <source>
        <dbReference type="SAM" id="SignalP"/>
    </source>
</evidence>
<comment type="caution">
    <text evidence="6">The sequence shown here is derived from an EMBL/GenBank/DDBJ whole genome shotgun (WGS) entry which is preliminary data.</text>
</comment>
<evidence type="ECO:0000256" key="4">
    <source>
        <dbReference type="SAM" id="MobiDB-lite"/>
    </source>
</evidence>
<organism evidence="6 7">
    <name type="scientific">Namhaeicola litoreus</name>
    <dbReference type="NCBI Taxonomy" id="1052145"/>
    <lineage>
        <taxon>Bacteria</taxon>
        <taxon>Pseudomonadati</taxon>
        <taxon>Bacteroidota</taxon>
        <taxon>Flavobacteriia</taxon>
        <taxon>Flavobacteriales</taxon>
        <taxon>Flavobacteriaceae</taxon>
        <taxon>Namhaeicola</taxon>
    </lineage>
</organism>
<name>A0ABW3XY74_9FLAO</name>
<feature type="coiled-coil region" evidence="3">
    <location>
        <begin position="45"/>
        <end position="105"/>
    </location>
</feature>
<keyword evidence="7" id="KW-1185">Reference proteome</keyword>
<evidence type="ECO:0000313" key="6">
    <source>
        <dbReference type="EMBL" id="MFD1314532.1"/>
    </source>
</evidence>
<reference evidence="7" key="1">
    <citation type="journal article" date="2019" name="Int. J. Syst. Evol. Microbiol.">
        <title>The Global Catalogue of Microorganisms (GCM) 10K type strain sequencing project: providing services to taxonomists for standard genome sequencing and annotation.</title>
        <authorList>
            <consortium name="The Broad Institute Genomics Platform"/>
            <consortium name="The Broad Institute Genome Sequencing Center for Infectious Disease"/>
            <person name="Wu L."/>
            <person name="Ma J."/>
        </authorList>
    </citation>
    <scope>NUCLEOTIDE SEQUENCE [LARGE SCALE GENOMIC DNA]</scope>
    <source>
        <strain evidence="7">CCUG 61485</strain>
    </source>
</reference>
<dbReference type="PANTHER" id="PTHR35089:SF1">
    <property type="entry name" value="CHAPERONE PROTEIN SKP"/>
    <property type="match status" value="1"/>
</dbReference>
<proteinExistence type="inferred from homology"/>
<gene>
    <name evidence="6" type="ORF">ACFQ39_02800</name>
</gene>
<feature type="region of interest" description="Disordered" evidence="4">
    <location>
        <begin position="203"/>
        <end position="231"/>
    </location>
</feature>
<evidence type="ECO:0000256" key="2">
    <source>
        <dbReference type="ARBA" id="ARBA00022729"/>
    </source>
</evidence>
<keyword evidence="3" id="KW-0175">Coiled coil</keyword>
<accession>A0ABW3XY74</accession>
<dbReference type="Pfam" id="PF03938">
    <property type="entry name" value="OmpH"/>
    <property type="match status" value="1"/>
</dbReference>
<protein>
    <submittedName>
        <fullName evidence="6">OmpH family outer membrane protein</fullName>
    </submittedName>
</protein>
<dbReference type="SUPFAM" id="SSF111384">
    <property type="entry name" value="OmpH-like"/>
    <property type="match status" value="1"/>
</dbReference>
<evidence type="ECO:0000256" key="3">
    <source>
        <dbReference type="SAM" id="Coils"/>
    </source>
</evidence>
<dbReference type="Proteomes" id="UP001597201">
    <property type="component" value="Unassembled WGS sequence"/>
</dbReference>
<dbReference type="InterPro" id="IPR024930">
    <property type="entry name" value="Skp_dom_sf"/>
</dbReference>
<dbReference type="PANTHER" id="PTHR35089">
    <property type="entry name" value="CHAPERONE PROTEIN SKP"/>
    <property type="match status" value="1"/>
</dbReference>
<dbReference type="InterPro" id="IPR005632">
    <property type="entry name" value="Chaperone_Skp"/>
</dbReference>
<dbReference type="SMART" id="SM00935">
    <property type="entry name" value="OmpH"/>
    <property type="match status" value="1"/>
</dbReference>
<dbReference type="RefSeq" id="WP_377176227.1">
    <property type="nucleotide sequence ID" value="NZ_JBHTMY010000002.1"/>
</dbReference>
<feature type="signal peptide" evidence="5">
    <location>
        <begin position="1"/>
        <end position="20"/>
    </location>
</feature>
<keyword evidence="2 5" id="KW-0732">Signal</keyword>
<comment type="similarity">
    <text evidence="1">Belongs to the Skp family.</text>
</comment>
<dbReference type="EMBL" id="JBHTMY010000002">
    <property type="protein sequence ID" value="MFD1314532.1"/>
    <property type="molecule type" value="Genomic_DNA"/>
</dbReference>
<evidence type="ECO:0000256" key="1">
    <source>
        <dbReference type="ARBA" id="ARBA00009091"/>
    </source>
</evidence>
<evidence type="ECO:0000313" key="7">
    <source>
        <dbReference type="Proteomes" id="UP001597201"/>
    </source>
</evidence>
<feature type="compositionally biased region" description="Acidic residues" evidence="4">
    <location>
        <begin position="203"/>
        <end position="222"/>
    </location>
</feature>
<sequence length="290" mass="34296">MMIKKIFFIAFLITSSLTFAQKELRIGYIDMEYILDNVPEYQEAQSRLNEKIKGWQKKLDDLEIEIEQMNTSLANEKALLTNQMIQEREEDIDIKRQELRKLQSAYFGPSGDMYQMRKQFVKPVQDQVFNSVQDIAERKRYDFIFDKSSDLIMLYSNSKHDVSELVLNDIVKDRKRQTLEDNKQARINKTAQTDPALEDAEMINDNVDSDTFTEDETEDGEEQEKTPEQIKIEEKAAKQAELKARIKEQQEAREKLRDSLKRVAEERRAAKLKEIEERNKQREELKKNNN</sequence>